<dbReference type="PANTHER" id="PTHR46307:SF4">
    <property type="entry name" value="G9A, ISOFORM B"/>
    <property type="match status" value="1"/>
</dbReference>
<dbReference type="GO" id="GO:0008270">
    <property type="term" value="F:zinc ion binding"/>
    <property type="evidence" value="ECO:0007669"/>
    <property type="project" value="InterPro"/>
</dbReference>
<feature type="compositionally biased region" description="Basic residues" evidence="6">
    <location>
        <begin position="319"/>
        <end position="329"/>
    </location>
</feature>
<dbReference type="PROSITE" id="PS50867">
    <property type="entry name" value="PRE_SET"/>
    <property type="match status" value="1"/>
</dbReference>
<dbReference type="InterPro" id="IPR036770">
    <property type="entry name" value="Ankyrin_rpt-contain_sf"/>
</dbReference>
<evidence type="ECO:0000259" key="7">
    <source>
        <dbReference type="PROSITE" id="PS50280"/>
    </source>
</evidence>
<feature type="domain" description="SET" evidence="7">
    <location>
        <begin position="1137"/>
        <end position="1254"/>
    </location>
</feature>
<feature type="compositionally biased region" description="Basic and acidic residues" evidence="6">
    <location>
        <begin position="274"/>
        <end position="283"/>
    </location>
</feature>
<sequence>MSESEGMETSTITESQKEDTEDEDILAKDELNIQKILEGMTNEFNKANSKKSGDSGKKINKSELTLRKQEKPQVKTSEGSTKSTKVLNCSNHLDEEIKIIKENIPEKKSEKTVTDEVPKQEAINKKDNNIPRIVLTFRTIDENTDHGKKTKISSCASNLSLVPDELVKCDQISGVSVKIDEICDEISKSDTITCKKQKVENDSNLLIANKEDNVRQNTEETDLQPNVSSQENNKPRSDLVHKYSKNDNVQPNNKLPEEPETIVTSTKRNRQKRLRELSDEAGLKRSARRLSKESLKSTVLESAMARKEKSNYTVENTKRKYSRPGRPKKLIADKKDTLPKLNPLDPSKVISNKKDTLPKLNPLDPSKFVPDKKDSLPKLSPLDPSKNITLANDINCINIDDSRKSNKYEGMPKLTPIIKSCEIIQPKFSEPINSETTIKDETFMKNVDESFLKPIAMKSKREKGRLRSTGTARKIAKGGVFEEGLTPETEVENASKDVIIEESPIPLKRTRRNMTPSPSTAEGQASKPESTAILSKIRNDKVTCKKLESMQCLCEVPSQLFVTITSAEAPLYCTALDSVDNRIIGCCNEVDHDDVAMRRPSTQIPFIILCRMHKERLIRHNCCPTCGLFCSQGKFVHCSNGHQYHRDCEIYYNKKPLCPHCGSYGLSFDVVITMTGKRKPVYVSPRKQFSKEISAKISLPGTGDNAKLAEQQPVKKKYIEPLISPDIINIPKQTTSNTDKLERYTNISLYNAVKNGDLQKLVNILACGFNANHTFREQAHKTGLHIAADKGYLGCVHVLVQAGAQLDILDRNQLSPLMLAATNGRTNIVRYLMRIGADVTLKGEDGMTALHMAAKFGHLDVCKIILNECKVPRTLVDSVDDGGWTSLIWACEFCHADVAQYLIENKCDPLIRDAEQNIALHWSAFSGSSEITELLLNIGCDVNAVNVHGDTPLHIASRQDQYNVSILLLSRGAKVGEVNVIGETAIDCCAGNGDTMNALQLNFKVNQQSDQMLERTVKILTNDISRGKETNPVQCVNGFDSEDKPTDFVYVTENCFTSTINVDRTITSLQSCRCEDNCSSDKCLCGNISLRCWYDDEGKLVSEFNYADPPMLFECNPACDCNKITCNNRVVQHGLTQRFQLFRTLGKGWGLRTLRHILKGTYVCEYVGEIISDSEADHREDDSYLFDLDNRDGETYCIDARRYGNLARFINHSCAPNLLPVRVFIEHQDLHFPRIAFFANRNIDADEELGFDYGEKFWIIKCKSFTCTCGAENCRYSDKTIQITLDSYRKKIQHEETVTAPTSTA</sequence>
<feature type="region of interest" description="Disordered" evidence="6">
    <location>
        <begin position="508"/>
        <end position="532"/>
    </location>
</feature>
<feature type="compositionally biased region" description="Polar residues" evidence="6">
    <location>
        <begin position="74"/>
        <end position="83"/>
    </location>
</feature>
<feature type="domain" description="Pre-SET" evidence="8">
    <location>
        <begin position="1070"/>
        <end position="1134"/>
    </location>
</feature>
<reference evidence="10" key="1">
    <citation type="submission" date="2025-08" db="UniProtKB">
        <authorList>
            <consortium name="RefSeq"/>
        </authorList>
    </citation>
    <scope>IDENTIFICATION</scope>
</reference>
<keyword evidence="4" id="KW-0949">S-adenosyl-L-methionine</keyword>
<dbReference type="GO" id="GO:0005634">
    <property type="term" value="C:nucleus"/>
    <property type="evidence" value="ECO:0007669"/>
    <property type="project" value="InterPro"/>
</dbReference>
<dbReference type="InterPro" id="IPR043550">
    <property type="entry name" value="EHMT1/EHMT2"/>
</dbReference>
<feature type="compositionally biased region" description="Polar residues" evidence="6">
    <location>
        <begin position="223"/>
        <end position="232"/>
    </location>
</feature>
<evidence type="ECO:0000256" key="5">
    <source>
        <dbReference type="PROSITE-ProRule" id="PRU00023"/>
    </source>
</evidence>
<feature type="region of interest" description="Disordered" evidence="6">
    <location>
        <begin position="1"/>
        <end position="28"/>
    </location>
</feature>
<keyword evidence="9" id="KW-1185">Reference proteome</keyword>
<dbReference type="SUPFAM" id="SSF48403">
    <property type="entry name" value="Ankyrin repeat"/>
    <property type="match status" value="1"/>
</dbReference>
<dbReference type="SMART" id="SM00317">
    <property type="entry name" value="SET"/>
    <property type="match status" value="1"/>
</dbReference>
<keyword evidence="2" id="KW-0158">Chromosome</keyword>
<evidence type="ECO:0000313" key="10">
    <source>
        <dbReference type="RefSeq" id="XP_011506173.1"/>
    </source>
</evidence>
<comment type="subcellular location">
    <subcellularLocation>
        <location evidence="1">Chromosome</location>
    </subcellularLocation>
</comment>
<dbReference type="PROSITE" id="PS50280">
    <property type="entry name" value="SET"/>
    <property type="match status" value="1"/>
</dbReference>
<evidence type="ECO:0000256" key="2">
    <source>
        <dbReference type="ARBA" id="ARBA00022454"/>
    </source>
</evidence>
<dbReference type="InterPro" id="IPR002110">
    <property type="entry name" value="Ankyrin_rpt"/>
</dbReference>
<keyword evidence="3" id="KW-0808">Transferase</keyword>
<name>A0AAJ6YXE4_9HYME</name>
<dbReference type="CDD" id="cd10543">
    <property type="entry name" value="SET_EHMT"/>
    <property type="match status" value="1"/>
</dbReference>
<feature type="region of interest" description="Disordered" evidence="6">
    <location>
        <begin position="207"/>
        <end position="380"/>
    </location>
</feature>
<evidence type="ECO:0000256" key="3">
    <source>
        <dbReference type="ARBA" id="ARBA00022603"/>
    </source>
</evidence>
<feature type="repeat" description="ANK" evidence="5">
    <location>
        <begin position="948"/>
        <end position="980"/>
    </location>
</feature>
<dbReference type="PROSITE" id="PS50088">
    <property type="entry name" value="ANK_REPEAT"/>
    <property type="match status" value="5"/>
</dbReference>
<dbReference type="PANTHER" id="PTHR46307">
    <property type="entry name" value="G9A, ISOFORM B"/>
    <property type="match status" value="1"/>
</dbReference>
<dbReference type="FunFam" id="2.170.270.10:FF:000005">
    <property type="entry name" value="Euchromatic histone-lysine N-methyltransferase 2"/>
    <property type="match status" value="1"/>
</dbReference>
<dbReference type="SUPFAM" id="SSF82199">
    <property type="entry name" value="SET domain"/>
    <property type="match status" value="1"/>
</dbReference>
<dbReference type="Pfam" id="PF12796">
    <property type="entry name" value="Ank_2"/>
    <property type="match status" value="2"/>
</dbReference>
<feature type="compositionally biased region" description="Basic and acidic residues" evidence="6">
    <location>
        <begin position="233"/>
        <end position="245"/>
    </location>
</feature>
<evidence type="ECO:0000256" key="6">
    <source>
        <dbReference type="SAM" id="MobiDB-lite"/>
    </source>
</evidence>
<protein>
    <submittedName>
        <fullName evidence="10">Histone-lysine N-methyltransferase EHMT2 isoform X1</fullName>
    </submittedName>
</protein>
<proteinExistence type="predicted"/>
<dbReference type="Pfam" id="PF00023">
    <property type="entry name" value="Ank"/>
    <property type="match status" value="2"/>
</dbReference>
<dbReference type="CDD" id="cd20905">
    <property type="entry name" value="EHMT_ZBD"/>
    <property type="match status" value="1"/>
</dbReference>
<dbReference type="GO" id="GO:0032259">
    <property type="term" value="P:methylation"/>
    <property type="evidence" value="ECO:0007669"/>
    <property type="project" value="UniProtKB-KW"/>
</dbReference>
<dbReference type="GO" id="GO:0002039">
    <property type="term" value="F:p53 binding"/>
    <property type="evidence" value="ECO:0007669"/>
    <property type="project" value="InterPro"/>
</dbReference>
<dbReference type="PROSITE" id="PS50297">
    <property type="entry name" value="ANK_REP_REGION"/>
    <property type="match status" value="5"/>
</dbReference>
<dbReference type="GO" id="GO:0000122">
    <property type="term" value="P:negative regulation of transcription by RNA polymerase II"/>
    <property type="evidence" value="ECO:0007669"/>
    <property type="project" value="TreeGrafter"/>
</dbReference>
<feature type="repeat" description="ANK" evidence="5">
    <location>
        <begin position="915"/>
        <end position="947"/>
    </location>
</feature>
<dbReference type="GO" id="GO:0046974">
    <property type="term" value="F:histone H3K9 methyltransferase activity"/>
    <property type="evidence" value="ECO:0007669"/>
    <property type="project" value="TreeGrafter"/>
</dbReference>
<dbReference type="InterPro" id="IPR001214">
    <property type="entry name" value="SET_dom"/>
</dbReference>
<evidence type="ECO:0000256" key="4">
    <source>
        <dbReference type="ARBA" id="ARBA00022691"/>
    </source>
</evidence>
<keyword evidence="3" id="KW-0489">Methyltransferase</keyword>
<dbReference type="GO" id="GO:0000785">
    <property type="term" value="C:chromatin"/>
    <property type="evidence" value="ECO:0007669"/>
    <property type="project" value="TreeGrafter"/>
</dbReference>
<organism evidence="9 10">
    <name type="scientific">Ceratosolen solmsi marchali</name>
    <dbReference type="NCBI Taxonomy" id="326594"/>
    <lineage>
        <taxon>Eukaryota</taxon>
        <taxon>Metazoa</taxon>
        <taxon>Ecdysozoa</taxon>
        <taxon>Arthropoda</taxon>
        <taxon>Hexapoda</taxon>
        <taxon>Insecta</taxon>
        <taxon>Pterygota</taxon>
        <taxon>Neoptera</taxon>
        <taxon>Endopterygota</taxon>
        <taxon>Hymenoptera</taxon>
        <taxon>Apocrita</taxon>
        <taxon>Proctotrupomorpha</taxon>
        <taxon>Chalcidoidea</taxon>
        <taxon>Agaonidae</taxon>
        <taxon>Agaoninae</taxon>
        <taxon>Ceratosolen</taxon>
    </lineage>
</organism>
<feature type="region of interest" description="Disordered" evidence="6">
    <location>
        <begin position="43"/>
        <end position="83"/>
    </location>
</feature>
<dbReference type="Pfam" id="PF00856">
    <property type="entry name" value="SET"/>
    <property type="match status" value="1"/>
</dbReference>
<dbReference type="CTD" id="30971"/>
<keyword evidence="5" id="KW-0040">ANK repeat</keyword>
<dbReference type="InterPro" id="IPR047762">
    <property type="entry name" value="EHMT_CRR"/>
</dbReference>
<dbReference type="PRINTS" id="PR01415">
    <property type="entry name" value="ANKYRIN"/>
</dbReference>
<accession>A0AAJ6YXE4</accession>
<dbReference type="Pfam" id="PF05033">
    <property type="entry name" value="Pre-SET"/>
    <property type="match status" value="1"/>
</dbReference>
<feature type="compositionally biased region" description="Basic and acidic residues" evidence="6">
    <location>
        <begin position="51"/>
        <end position="73"/>
    </location>
</feature>
<feature type="compositionally biased region" description="Polar residues" evidence="6">
    <location>
        <begin position="513"/>
        <end position="532"/>
    </location>
</feature>
<dbReference type="Gene3D" id="1.25.40.20">
    <property type="entry name" value="Ankyrin repeat-containing domain"/>
    <property type="match status" value="2"/>
</dbReference>
<feature type="repeat" description="ANK" evidence="5">
    <location>
        <begin position="779"/>
        <end position="811"/>
    </location>
</feature>
<dbReference type="InterPro" id="IPR007728">
    <property type="entry name" value="Pre-SET_dom"/>
</dbReference>
<evidence type="ECO:0000256" key="1">
    <source>
        <dbReference type="ARBA" id="ARBA00004286"/>
    </source>
</evidence>
<dbReference type="Pfam" id="PF21533">
    <property type="entry name" value="EHMT1-2_CRR"/>
    <property type="match status" value="1"/>
</dbReference>
<dbReference type="InterPro" id="IPR046341">
    <property type="entry name" value="SET_dom_sf"/>
</dbReference>
<feature type="compositionally biased region" description="Basic and acidic residues" evidence="6">
    <location>
        <begin position="209"/>
        <end position="218"/>
    </location>
</feature>
<dbReference type="KEGG" id="csol:105368762"/>
<gene>
    <name evidence="10" type="primary">LOC105368762</name>
</gene>
<evidence type="ECO:0000313" key="9">
    <source>
        <dbReference type="Proteomes" id="UP000695007"/>
    </source>
</evidence>
<dbReference type="SMART" id="SM00468">
    <property type="entry name" value="PreSET"/>
    <property type="match status" value="1"/>
</dbReference>
<dbReference type="GeneID" id="105368762"/>
<dbReference type="RefSeq" id="XP_011506173.1">
    <property type="nucleotide sequence ID" value="XM_011507871.1"/>
</dbReference>
<dbReference type="Gene3D" id="2.170.270.10">
    <property type="entry name" value="SET domain"/>
    <property type="match status" value="1"/>
</dbReference>
<evidence type="ECO:0000259" key="8">
    <source>
        <dbReference type="PROSITE" id="PS50867"/>
    </source>
</evidence>
<feature type="repeat" description="ANK" evidence="5">
    <location>
        <begin position="812"/>
        <end position="844"/>
    </location>
</feature>
<feature type="compositionally biased region" description="Polar residues" evidence="6">
    <location>
        <begin position="1"/>
        <end position="14"/>
    </location>
</feature>
<dbReference type="Proteomes" id="UP000695007">
    <property type="component" value="Unplaced"/>
</dbReference>
<dbReference type="SMART" id="SM00248">
    <property type="entry name" value="ANK"/>
    <property type="match status" value="7"/>
</dbReference>
<feature type="repeat" description="ANK" evidence="5">
    <location>
        <begin position="845"/>
        <end position="867"/>
    </location>
</feature>